<dbReference type="EMBL" id="CP056070">
    <property type="protein sequence ID" value="UKK01504.2"/>
    <property type="molecule type" value="Genomic_DNA"/>
</dbReference>
<protein>
    <submittedName>
        <fullName evidence="2">Uncharacterized protein</fullName>
    </submittedName>
</protein>
<gene>
    <name evidence="2" type="ORF">MACK_002319</name>
</gene>
<evidence type="ECO:0000313" key="3">
    <source>
        <dbReference type="Proteomes" id="UP000244811"/>
    </source>
</evidence>
<evidence type="ECO:0000256" key="1">
    <source>
        <dbReference type="SAM" id="SignalP"/>
    </source>
</evidence>
<dbReference type="AlphaFoldDB" id="A0A976MC12"/>
<proteinExistence type="predicted"/>
<organism evidence="2 3">
    <name type="scientific">Theileria orientalis</name>
    <dbReference type="NCBI Taxonomy" id="68886"/>
    <lineage>
        <taxon>Eukaryota</taxon>
        <taxon>Sar</taxon>
        <taxon>Alveolata</taxon>
        <taxon>Apicomplexa</taxon>
        <taxon>Aconoidasida</taxon>
        <taxon>Piroplasmida</taxon>
        <taxon>Theileriidae</taxon>
        <taxon>Theileria</taxon>
    </lineage>
</organism>
<evidence type="ECO:0000313" key="2">
    <source>
        <dbReference type="EMBL" id="UKK01504.2"/>
    </source>
</evidence>
<keyword evidence="1" id="KW-0732">Signal</keyword>
<dbReference type="Proteomes" id="UP000244811">
    <property type="component" value="Chromosome 3"/>
</dbReference>
<reference evidence="2" key="1">
    <citation type="submission" date="2022-07" db="EMBL/GenBank/DDBJ databases">
        <title>Evaluation of T. orientalis genome assembly methods using nanopore sequencing and analysis of variation between genomes.</title>
        <authorList>
            <person name="Yam J."/>
            <person name="Micallef M.L."/>
            <person name="Liu M."/>
            <person name="Djordjevic S.P."/>
            <person name="Bogema D.R."/>
            <person name="Jenkins C."/>
        </authorList>
    </citation>
    <scope>NUCLEOTIDE SEQUENCE</scope>
    <source>
        <strain evidence="2">Goon Nure</strain>
    </source>
</reference>
<accession>A0A976MC12</accession>
<name>A0A976MC12_THEOR</name>
<feature type="signal peptide" evidence="1">
    <location>
        <begin position="1"/>
        <end position="20"/>
    </location>
</feature>
<feature type="chain" id="PRO_5037179746" evidence="1">
    <location>
        <begin position="21"/>
        <end position="152"/>
    </location>
</feature>
<sequence length="152" mass="17339">MYANVCKIFISLLVIARVDSIAINGSFTCGILQALTDPTRDSKYKFGGVFLPNSGIQWYCKRKSVLDKVGFKLRRFRNFFLYKDGDKNDDSDGYSTVEDICTDNEACRIVIVNPLSLLAELKKRKYINIELKGDKLKIVKNGLLNRLFNNQL</sequence>